<protein>
    <submittedName>
        <fullName evidence="1">Uncharacterized protein</fullName>
    </submittedName>
</protein>
<organism evidence="1 2">
    <name type="scientific">Candidatus Thiomargarita nelsonii</name>
    <dbReference type="NCBI Taxonomy" id="1003181"/>
    <lineage>
        <taxon>Bacteria</taxon>
        <taxon>Pseudomonadati</taxon>
        <taxon>Pseudomonadota</taxon>
        <taxon>Gammaproteobacteria</taxon>
        <taxon>Thiotrichales</taxon>
        <taxon>Thiotrichaceae</taxon>
        <taxon>Thiomargarita</taxon>
    </lineage>
</organism>
<evidence type="ECO:0000313" key="2">
    <source>
        <dbReference type="Proteomes" id="UP000076962"/>
    </source>
</evidence>
<reference evidence="1 2" key="1">
    <citation type="submission" date="2016-05" db="EMBL/GenBank/DDBJ databases">
        <title>Single-cell genome of chain-forming Candidatus Thiomargarita nelsonii and comparison to other large sulfur-oxidizing bacteria.</title>
        <authorList>
            <person name="Winkel M."/>
            <person name="Salman V."/>
            <person name="Woyke T."/>
            <person name="Schulz-Vogt H."/>
            <person name="Richter M."/>
            <person name="Flood B."/>
            <person name="Bailey J."/>
            <person name="Amann R."/>
            <person name="Mussmann M."/>
        </authorList>
    </citation>
    <scope>NUCLEOTIDE SEQUENCE [LARGE SCALE GENOMIC DNA]</scope>
    <source>
        <strain evidence="1 2">THI036</strain>
    </source>
</reference>
<name>A0A176S6J7_9GAMM</name>
<proteinExistence type="predicted"/>
<comment type="caution">
    <text evidence="1">The sequence shown here is derived from an EMBL/GenBank/DDBJ whole genome shotgun (WGS) entry which is preliminary data.</text>
</comment>
<keyword evidence="2" id="KW-1185">Reference proteome</keyword>
<feature type="non-terminal residue" evidence="1">
    <location>
        <position position="81"/>
    </location>
</feature>
<accession>A0A176S6J7</accession>
<gene>
    <name evidence="1" type="ORF">THIOM_000427</name>
</gene>
<evidence type="ECO:0000313" key="1">
    <source>
        <dbReference type="EMBL" id="OAD23731.1"/>
    </source>
</evidence>
<dbReference type="EMBL" id="LUTY01000191">
    <property type="protein sequence ID" value="OAD23731.1"/>
    <property type="molecule type" value="Genomic_DNA"/>
</dbReference>
<dbReference type="Proteomes" id="UP000076962">
    <property type="component" value="Unassembled WGS sequence"/>
</dbReference>
<sequence length="81" mass="9418">MIQLKHYLTRALTLPPHILIQKTARKAKGYITKQYQRQYDKSHSTYSEMLIDDALSHYFSTVDVEQLASMSEMFSGITANY</sequence>
<dbReference type="AlphaFoldDB" id="A0A176S6J7"/>